<evidence type="ECO:0000256" key="2">
    <source>
        <dbReference type="ARBA" id="ARBA00022448"/>
    </source>
</evidence>
<comment type="subcellular location">
    <subcellularLocation>
        <location evidence="1">Membrane</location>
    </subcellularLocation>
</comment>
<keyword evidence="5" id="KW-0677">Repeat</keyword>
<dbReference type="EMBL" id="VIIS01000097">
    <property type="protein sequence ID" value="KAF0313354.1"/>
    <property type="molecule type" value="Genomic_DNA"/>
</dbReference>
<keyword evidence="6" id="KW-0106">Calcium</keyword>
<dbReference type="GO" id="GO:0005789">
    <property type="term" value="C:endoplasmic reticulum membrane"/>
    <property type="evidence" value="ECO:0007669"/>
    <property type="project" value="TreeGrafter"/>
</dbReference>
<dbReference type="GO" id="GO:0008429">
    <property type="term" value="F:phosphatidylethanolamine binding"/>
    <property type="evidence" value="ECO:0007669"/>
    <property type="project" value="TreeGrafter"/>
</dbReference>
<dbReference type="InterPro" id="IPR000008">
    <property type="entry name" value="C2_dom"/>
</dbReference>
<comment type="caution">
    <text evidence="14">The sequence shown here is derived from an EMBL/GenBank/DDBJ whole genome shotgun (WGS) entry which is preliminary data.</text>
</comment>
<evidence type="ECO:0000256" key="9">
    <source>
        <dbReference type="ARBA" id="ARBA00023121"/>
    </source>
</evidence>
<feature type="transmembrane region" description="Helical" evidence="11">
    <location>
        <begin position="189"/>
        <end position="209"/>
    </location>
</feature>
<evidence type="ECO:0000259" key="12">
    <source>
        <dbReference type="PROSITE" id="PS50004"/>
    </source>
</evidence>
<evidence type="ECO:0000256" key="1">
    <source>
        <dbReference type="ARBA" id="ARBA00004370"/>
    </source>
</evidence>
<keyword evidence="9" id="KW-0446">Lipid-binding</keyword>
<evidence type="ECO:0000313" key="14">
    <source>
        <dbReference type="EMBL" id="KAF0313355.1"/>
    </source>
</evidence>
<dbReference type="EMBL" id="VIIS01000097">
    <property type="protein sequence ID" value="KAF0313355.1"/>
    <property type="molecule type" value="Genomic_DNA"/>
</dbReference>
<evidence type="ECO:0000313" key="15">
    <source>
        <dbReference type="Proteomes" id="UP000440578"/>
    </source>
</evidence>
<evidence type="ECO:0000256" key="8">
    <source>
        <dbReference type="ARBA" id="ARBA00023055"/>
    </source>
</evidence>
<dbReference type="GO" id="GO:0031210">
    <property type="term" value="F:phosphatidylcholine binding"/>
    <property type="evidence" value="ECO:0007669"/>
    <property type="project" value="TreeGrafter"/>
</dbReference>
<evidence type="ECO:0000256" key="3">
    <source>
        <dbReference type="ARBA" id="ARBA00022692"/>
    </source>
</evidence>
<evidence type="ECO:0000256" key="4">
    <source>
        <dbReference type="ARBA" id="ARBA00022723"/>
    </source>
</evidence>
<reference evidence="14 15" key="1">
    <citation type="submission" date="2019-07" db="EMBL/GenBank/DDBJ databases">
        <title>Draft genome assembly of a fouling barnacle, Amphibalanus amphitrite (Darwin, 1854): The first reference genome for Thecostraca.</title>
        <authorList>
            <person name="Kim W."/>
        </authorList>
    </citation>
    <scope>NUCLEOTIDE SEQUENCE [LARGE SCALE GENOMIC DNA]</scope>
    <source>
        <strain evidence="14">SNU_AA5</strain>
        <tissue evidence="14">Soma without cirri and trophi</tissue>
    </source>
</reference>
<organism evidence="14 15">
    <name type="scientific">Amphibalanus amphitrite</name>
    <name type="common">Striped barnacle</name>
    <name type="synonym">Balanus amphitrite</name>
    <dbReference type="NCBI Taxonomy" id="1232801"/>
    <lineage>
        <taxon>Eukaryota</taxon>
        <taxon>Metazoa</taxon>
        <taxon>Ecdysozoa</taxon>
        <taxon>Arthropoda</taxon>
        <taxon>Crustacea</taxon>
        <taxon>Multicrustacea</taxon>
        <taxon>Cirripedia</taxon>
        <taxon>Thoracica</taxon>
        <taxon>Thoracicalcarea</taxon>
        <taxon>Balanomorpha</taxon>
        <taxon>Balanoidea</taxon>
        <taxon>Balanidae</taxon>
        <taxon>Amphibalaninae</taxon>
        <taxon>Amphibalanus</taxon>
    </lineage>
</organism>
<evidence type="ECO:0000256" key="5">
    <source>
        <dbReference type="ARBA" id="ARBA00022737"/>
    </source>
</evidence>
<dbReference type="Pfam" id="PF17047">
    <property type="entry name" value="SMP_LBD"/>
    <property type="match status" value="1"/>
</dbReference>
<dbReference type="GO" id="GO:0035091">
    <property type="term" value="F:phosphatidylinositol binding"/>
    <property type="evidence" value="ECO:0007669"/>
    <property type="project" value="TreeGrafter"/>
</dbReference>
<keyword evidence="2" id="KW-0813">Transport</keyword>
<keyword evidence="3 11" id="KW-0812">Transmembrane</keyword>
<feature type="domain" description="C2" evidence="12">
    <location>
        <begin position="259"/>
        <end position="358"/>
    </location>
</feature>
<feature type="transmembrane region" description="Helical" evidence="11">
    <location>
        <begin position="24"/>
        <end position="50"/>
    </location>
</feature>
<keyword evidence="10 11" id="KW-0472">Membrane</keyword>
<dbReference type="InterPro" id="IPR051634">
    <property type="entry name" value="Extended_Synaptotagmin"/>
</dbReference>
<evidence type="ECO:0000256" key="11">
    <source>
        <dbReference type="SAM" id="Phobius"/>
    </source>
</evidence>
<accession>A0A6A4X251</accession>
<dbReference type="AlphaFoldDB" id="A0A6A4X251"/>
<dbReference type="InterPro" id="IPR035892">
    <property type="entry name" value="C2_domain_sf"/>
</dbReference>
<evidence type="ECO:0000256" key="10">
    <source>
        <dbReference type="ARBA" id="ARBA00023136"/>
    </source>
</evidence>
<gene>
    <name evidence="14" type="primary">esyt3_1</name>
    <name evidence="14" type="ORF">FJT64_016108</name>
</gene>
<dbReference type="PANTHER" id="PTHR45761:SF1">
    <property type="entry name" value="EXTENDED SYNAPTOTAGMIN-LIKE PROTEIN 2, ISOFORM C"/>
    <property type="match status" value="1"/>
</dbReference>
<proteinExistence type="predicted"/>
<dbReference type="InterPro" id="IPR031468">
    <property type="entry name" value="SMP_LBD"/>
</dbReference>
<dbReference type="Proteomes" id="UP000440578">
    <property type="component" value="Unassembled WGS sequence"/>
</dbReference>
<dbReference type="GO" id="GO:0005509">
    <property type="term" value="F:calcium ion binding"/>
    <property type="evidence" value="ECO:0007669"/>
    <property type="project" value="TreeGrafter"/>
</dbReference>
<dbReference type="PROSITE" id="PS51847">
    <property type="entry name" value="SMP"/>
    <property type="match status" value="1"/>
</dbReference>
<evidence type="ECO:0000259" key="13">
    <source>
        <dbReference type="PROSITE" id="PS51847"/>
    </source>
</evidence>
<dbReference type="CDD" id="cd21670">
    <property type="entry name" value="SMP_ESyt"/>
    <property type="match status" value="1"/>
</dbReference>
<dbReference type="SUPFAM" id="SSF49562">
    <property type="entry name" value="C2 domain (Calcium/lipid-binding domain, CaLB)"/>
    <property type="match status" value="1"/>
</dbReference>
<dbReference type="GO" id="GO:0005544">
    <property type="term" value="F:calcium-dependent phospholipid binding"/>
    <property type="evidence" value="ECO:0007669"/>
    <property type="project" value="TreeGrafter"/>
</dbReference>
<sequence>MSDADGGAAGGSGSLGMLFLRRTAAILGIYAVGYLELSPAWLVGGIILSVMREKWSRQKKTKRELARAIALNSEQVTLAKLQDLPSWMLKQMWPYVGDYVKNLLKTQFEASLAATMSGYKLYNFKFEKIYLGDIPPRVGGVKVYSDNVQRSEIIMDLEIFYAGDSRIECSFSRMTAGIKDFQLHGVMRIVYKPLISSIPIIGGMQLFFLNNPDIDFNMLGVADVLDMPGLSGILRNVIVDTIAAMMVLPNKWPIILSDQVPTKMVTASQPKGVLRLRLIEGKDLMKKDRNIFGQGKSDPYAIIYIGAKQFKTKYIQDTVDPVWNYVCEFALLESVGPRLWVELSDSDDPGNKDDNLGR</sequence>
<feature type="domain" description="SMP-LTD" evidence="13">
    <location>
        <begin position="72"/>
        <end position="257"/>
    </location>
</feature>
<name>A0A6A4X251_AMPAM</name>
<keyword evidence="8" id="KW-0445">Lipid transport</keyword>
<evidence type="ECO:0000256" key="7">
    <source>
        <dbReference type="ARBA" id="ARBA00022989"/>
    </source>
</evidence>
<protein>
    <submittedName>
        <fullName evidence="14">Extended synaptotagmin-3</fullName>
    </submittedName>
</protein>
<dbReference type="InterPro" id="IPR039010">
    <property type="entry name" value="Synaptotagmin_SMP"/>
</dbReference>
<keyword evidence="15" id="KW-1185">Reference proteome</keyword>
<dbReference type="Gene3D" id="2.60.40.150">
    <property type="entry name" value="C2 domain"/>
    <property type="match status" value="1"/>
</dbReference>
<keyword evidence="7 11" id="KW-1133">Transmembrane helix</keyword>
<dbReference type="Pfam" id="PF00168">
    <property type="entry name" value="C2"/>
    <property type="match status" value="1"/>
</dbReference>
<dbReference type="PROSITE" id="PS50004">
    <property type="entry name" value="C2"/>
    <property type="match status" value="1"/>
</dbReference>
<dbReference type="OrthoDB" id="1029639at2759"/>
<dbReference type="PANTHER" id="PTHR45761">
    <property type="entry name" value="EXTENDED SYNAPTOTAGMIN-LIKE PROTEIN 2, ISOFORM C"/>
    <property type="match status" value="1"/>
</dbReference>
<evidence type="ECO:0000256" key="6">
    <source>
        <dbReference type="ARBA" id="ARBA00022837"/>
    </source>
</evidence>
<dbReference type="GO" id="GO:0006869">
    <property type="term" value="P:lipid transport"/>
    <property type="evidence" value="ECO:0007669"/>
    <property type="project" value="UniProtKB-KW"/>
</dbReference>
<keyword evidence="4" id="KW-0479">Metal-binding</keyword>